<dbReference type="Proteomes" id="UP000028834">
    <property type="component" value="Unassembled WGS sequence"/>
</dbReference>
<evidence type="ECO:0000256" key="1">
    <source>
        <dbReference type="SAM" id="MobiDB-lite"/>
    </source>
</evidence>
<organism evidence="2 3">
    <name type="scientific">Toxoplasma gondii RUB</name>
    <dbReference type="NCBI Taxonomy" id="935652"/>
    <lineage>
        <taxon>Eukaryota</taxon>
        <taxon>Sar</taxon>
        <taxon>Alveolata</taxon>
        <taxon>Apicomplexa</taxon>
        <taxon>Conoidasida</taxon>
        <taxon>Coccidia</taxon>
        <taxon>Eucoccidiorida</taxon>
        <taxon>Eimeriorina</taxon>
        <taxon>Sarcocystidae</taxon>
        <taxon>Toxoplasma</taxon>
    </lineage>
</organism>
<dbReference type="AlphaFoldDB" id="A0A086MA44"/>
<feature type="compositionally biased region" description="Basic residues" evidence="1">
    <location>
        <begin position="30"/>
        <end position="48"/>
    </location>
</feature>
<reference evidence="2 3" key="1">
    <citation type="submission" date="2014-05" db="EMBL/GenBank/DDBJ databases">
        <authorList>
            <person name="Sibley D."/>
            <person name="Venepally P."/>
            <person name="Karamycheva S."/>
            <person name="Hadjithomas M."/>
            <person name="Khan A."/>
            <person name="Brunk B."/>
            <person name="Roos D."/>
            <person name="Caler E."/>
            <person name="Lorenzi H."/>
        </authorList>
    </citation>
    <scope>NUCLEOTIDE SEQUENCE [LARGE SCALE GENOMIC DNA]</scope>
    <source>
        <strain evidence="2 3">RUB</strain>
    </source>
</reference>
<dbReference type="EMBL" id="AFYV02000209">
    <property type="protein sequence ID" value="KFG65762.1"/>
    <property type="molecule type" value="Genomic_DNA"/>
</dbReference>
<accession>A0A086MA44</accession>
<gene>
    <name evidence="2" type="ORF">TGRUB_310090</name>
</gene>
<name>A0A086MA44_TOXGO</name>
<sequence length="56" mass="6352">MGDWARAARAFISQASAGDAQKNASVSRETKKKSTRRQVYRQQRRRQRSGLAASRD</sequence>
<evidence type="ECO:0000313" key="3">
    <source>
        <dbReference type="Proteomes" id="UP000028834"/>
    </source>
</evidence>
<comment type="caution">
    <text evidence="2">The sequence shown here is derived from an EMBL/GenBank/DDBJ whole genome shotgun (WGS) entry which is preliminary data.</text>
</comment>
<feature type="region of interest" description="Disordered" evidence="1">
    <location>
        <begin position="16"/>
        <end position="56"/>
    </location>
</feature>
<protein>
    <submittedName>
        <fullName evidence="2">Uncharacterized protein</fullName>
    </submittedName>
</protein>
<feature type="non-terminal residue" evidence="2">
    <location>
        <position position="56"/>
    </location>
</feature>
<dbReference type="VEuPathDB" id="ToxoDB:TGRUB_310090"/>
<evidence type="ECO:0000313" key="2">
    <source>
        <dbReference type="EMBL" id="KFG65762.1"/>
    </source>
</evidence>
<proteinExistence type="predicted"/>